<dbReference type="STRING" id="79200.A0A166E7N2"/>
<feature type="domain" description="Coilin tudor" evidence="3">
    <location>
        <begin position="418"/>
        <end position="522"/>
    </location>
</feature>
<feature type="compositionally biased region" description="Basic and acidic residues" evidence="1">
    <location>
        <begin position="110"/>
        <end position="128"/>
    </location>
</feature>
<dbReference type="InterPro" id="IPR024822">
    <property type="entry name" value="Coilin"/>
</dbReference>
<dbReference type="InterPro" id="IPR056398">
    <property type="entry name" value="Tudor_Coilin"/>
</dbReference>
<dbReference type="OMA" id="CEYKKQT"/>
<protein>
    <submittedName>
        <fullName evidence="4">Uncharacterized protein</fullName>
    </submittedName>
</protein>
<dbReference type="AlphaFoldDB" id="A0A166E7N2"/>
<dbReference type="InterPro" id="IPR031722">
    <property type="entry name" value="Coilin_N"/>
</dbReference>
<dbReference type="EMBL" id="LNRQ01000002">
    <property type="protein sequence ID" value="KZN06206.1"/>
    <property type="molecule type" value="Genomic_DNA"/>
</dbReference>
<evidence type="ECO:0000256" key="1">
    <source>
        <dbReference type="SAM" id="MobiDB-lite"/>
    </source>
</evidence>
<comment type="caution">
    <text evidence="4">The sequence shown here is derived from an EMBL/GenBank/DDBJ whole genome shotgun (WGS) entry which is preliminary data.</text>
</comment>
<feature type="region of interest" description="Disordered" evidence="1">
    <location>
        <begin position="101"/>
        <end position="272"/>
    </location>
</feature>
<evidence type="ECO:0000259" key="3">
    <source>
        <dbReference type="Pfam" id="PF23086"/>
    </source>
</evidence>
<feature type="compositionally biased region" description="Acidic residues" evidence="1">
    <location>
        <begin position="132"/>
        <end position="142"/>
    </location>
</feature>
<organism evidence="4">
    <name type="scientific">Daucus carota subsp. sativus</name>
    <name type="common">Carrot</name>
    <dbReference type="NCBI Taxonomy" id="79200"/>
    <lineage>
        <taxon>Eukaryota</taxon>
        <taxon>Viridiplantae</taxon>
        <taxon>Streptophyta</taxon>
        <taxon>Embryophyta</taxon>
        <taxon>Tracheophyta</taxon>
        <taxon>Spermatophyta</taxon>
        <taxon>Magnoliopsida</taxon>
        <taxon>eudicotyledons</taxon>
        <taxon>Gunneridae</taxon>
        <taxon>Pentapetalae</taxon>
        <taxon>asterids</taxon>
        <taxon>campanulids</taxon>
        <taxon>Apiales</taxon>
        <taxon>Apiaceae</taxon>
        <taxon>Apioideae</taxon>
        <taxon>Scandiceae</taxon>
        <taxon>Daucinae</taxon>
        <taxon>Daucus</taxon>
        <taxon>Daucus sect. Daucus</taxon>
    </lineage>
</organism>
<dbReference type="GO" id="GO:0000387">
    <property type="term" value="P:spliceosomal snRNP assembly"/>
    <property type="evidence" value="ECO:0007669"/>
    <property type="project" value="TreeGrafter"/>
</dbReference>
<feature type="domain" description="Coilin N-terminal" evidence="2">
    <location>
        <begin position="4"/>
        <end position="171"/>
    </location>
</feature>
<accession>A0A166E7N2</accession>
<feature type="compositionally biased region" description="Polar residues" evidence="1">
    <location>
        <begin position="250"/>
        <end position="260"/>
    </location>
</feature>
<gene>
    <name evidence="4" type="ORF">DCAR_007043</name>
</gene>
<reference evidence="4" key="1">
    <citation type="journal article" date="2016" name="Nat. Genet.">
        <title>A high-quality carrot genome assembly provides new insights into carotenoid accumulation and asterid genome evolution.</title>
        <authorList>
            <person name="Iorizzo M."/>
            <person name="Ellison S."/>
            <person name="Senalik D."/>
            <person name="Zeng P."/>
            <person name="Satapoomin P."/>
            <person name="Huang J."/>
            <person name="Bowman M."/>
            <person name="Iovene M."/>
            <person name="Sanseverino W."/>
            <person name="Cavagnaro P."/>
            <person name="Yildiz M."/>
            <person name="Macko-Podgorni A."/>
            <person name="Moranska E."/>
            <person name="Grzebelus E."/>
            <person name="Grzebelus D."/>
            <person name="Ashrafi H."/>
            <person name="Zheng Z."/>
            <person name="Cheng S."/>
            <person name="Spooner D."/>
            <person name="Van Deynze A."/>
            <person name="Simon P."/>
        </authorList>
    </citation>
    <scope>NUCLEOTIDE SEQUENCE [LARGE SCALE GENOMIC DNA]</scope>
    <source>
        <tissue evidence="4">Leaf</tissue>
    </source>
</reference>
<feature type="region of interest" description="Disordered" evidence="1">
    <location>
        <begin position="380"/>
        <end position="412"/>
    </location>
</feature>
<dbReference type="Pfam" id="PF15862">
    <property type="entry name" value="Coilin_N"/>
    <property type="match status" value="1"/>
</dbReference>
<evidence type="ECO:0000259" key="2">
    <source>
        <dbReference type="Pfam" id="PF15862"/>
    </source>
</evidence>
<name>A0A166E7N2_DAUCS</name>
<proteinExistence type="predicted"/>
<dbReference type="GO" id="GO:0015030">
    <property type="term" value="C:Cajal body"/>
    <property type="evidence" value="ECO:0007669"/>
    <property type="project" value="TreeGrafter"/>
</dbReference>
<dbReference type="GO" id="GO:0030619">
    <property type="term" value="F:U1 snRNA binding"/>
    <property type="evidence" value="ECO:0007669"/>
    <property type="project" value="TreeGrafter"/>
</dbReference>
<dbReference type="GO" id="GO:0030620">
    <property type="term" value="F:U2 snRNA binding"/>
    <property type="evidence" value="ECO:0007669"/>
    <property type="project" value="TreeGrafter"/>
</dbReference>
<sequence length="625" mass="70025">MESLRVRVVFEDRNILSKSQRSVGLNRSWVFVKPQQLPTFSHLSAHLLNFFDLAQSCPHGLLLCMDGFVLPPFESTSILKDKDIISVKKRGGTLNKLLKKRKNADSIEDSETKQQLDAGVPHDKKEAGSSEVESEDDADCSDNTEPSEKPLNSLHKERKASTEPQNSKKKKRRVLVPNGNEKDNQTKSSGGQGLILKKVSLEKPEKVSNSKCKQIIKPSQPTQQCVQESTKSMSDDKSDQLKENDKRTGAMSNVTSTSIKVPSRSARRKKAKREWLRATANLGKKKTVCISKLPLKRKQRQAEAEKKEVIDQSKVLPQLKQSEQEKPENEIDLEKPFEKIDGEDEFVPVVIRPGHIRFEPLEEGQIETIRWNGITSKRKGQKWGMEKISSSDRHEHQNLEHDQPNTSSTTERVMPVHDPIDFEKLHPLPNLPKVGDVIAYRILELSSTWTPEVSSFRVGSVLWYKPESKTVMLTQVPEYPVIREKLNEDASAPQPDNSIYNEDGSLQVDFSSLIDVRIVKHGDSDCLKPVAADHSNGDSFKVISDEVSNSAPTNTDGVSNSPKAGNGEVNLLDQFSDVLNAKKAQLYEENSWIKGSPVKGSWSYRAMRGSALGPVMALLRSNNDI</sequence>
<dbReference type="Pfam" id="PF23086">
    <property type="entry name" value="Tudor_Coilin"/>
    <property type="match status" value="1"/>
</dbReference>
<feature type="compositionally biased region" description="Basic and acidic residues" evidence="1">
    <location>
        <begin position="389"/>
        <end position="403"/>
    </location>
</feature>
<dbReference type="PANTHER" id="PTHR15197:SF0">
    <property type="entry name" value="COILIN"/>
    <property type="match status" value="1"/>
</dbReference>
<feature type="compositionally biased region" description="Basic and acidic residues" evidence="1">
    <location>
        <begin position="199"/>
        <end position="208"/>
    </location>
</feature>
<dbReference type="PANTHER" id="PTHR15197">
    <property type="entry name" value="COILIN P80"/>
    <property type="match status" value="1"/>
</dbReference>
<dbReference type="Gramene" id="KZN06206">
    <property type="protein sequence ID" value="KZN06206"/>
    <property type="gene ID" value="DCAR_007043"/>
</dbReference>
<feature type="compositionally biased region" description="Polar residues" evidence="1">
    <location>
        <begin position="209"/>
        <end position="232"/>
    </location>
</feature>
<feature type="compositionally biased region" description="Basic and acidic residues" evidence="1">
    <location>
        <begin position="233"/>
        <end position="248"/>
    </location>
</feature>
<evidence type="ECO:0000313" key="4">
    <source>
        <dbReference type="EMBL" id="KZN06206.1"/>
    </source>
</evidence>